<dbReference type="InterPro" id="IPR052227">
    <property type="entry name" value="Arf-Rho-GAP_ANK-PH_domain"/>
</dbReference>
<evidence type="ECO:0000256" key="1">
    <source>
        <dbReference type="ARBA" id="ARBA00022468"/>
    </source>
</evidence>
<sequence>SLLSIGNFDDNLSDVMNVVFAGVNLNVTNASGKTAYEVAKETNQPLTMEFLSLNIGCNQPASITDRRQLPSLPPIQIPNVSPQNTQDDYKGYLYKTSTNRKAHEIAESRSIMDLSGNEIRIKGNSDARLNKSLTLSEFLIAFGKYKSIICEVYPGRQEELDLYETDVIDISNSFGGGLFYDYHIQFATKAAAYLQYRNIKVDWSVRDNDIFISITAGRKAISCTICNSTLHFSDFCPRKQFSPPQQRSNCCMELAMWRDFLDNWNGLHFFLHSNIIKSSDLDLYTNSSPVFGFGGYFQGQWFSEPWPTDCDFGADLYSTALIELHPIVVAAMLWGILIVLRLGQLLVELTSSVLTNKSDKRQWVKTITKCIVPACILEHMEVFDRAGYLYKKESTTSLSSWQRSWFILVGKNFCFFSVEKNGLEILDLRKLISLNYLPVISSNCPSEVKQMISVVFPKRTLYIIADNKEENEAWFNTIKSTSSVSGRNLHEQQLTEDNIPVPVDRCIEYVANHGMAEVGIYRQAATEHLVKDLLDDFSCDARAVRLDHIPVHVVANALKRFFRNLPEPLLTKIFHDKWIEAS</sequence>
<dbReference type="Pfam" id="PF00620">
    <property type="entry name" value="RhoGAP"/>
    <property type="match status" value="1"/>
</dbReference>
<dbReference type="PANTHER" id="PTHR45899:SF2">
    <property type="entry name" value="RHO GTPASE ACTIVATING PROTEIN AT 15B, ISOFORM C"/>
    <property type="match status" value="1"/>
</dbReference>
<feature type="non-terminal residue" evidence="5">
    <location>
        <position position="582"/>
    </location>
</feature>
<dbReference type="SMART" id="SM00233">
    <property type="entry name" value="PH"/>
    <property type="match status" value="1"/>
</dbReference>
<accession>A0ABM0MUF5</accession>
<feature type="domain" description="PH" evidence="2">
    <location>
        <begin position="382"/>
        <end position="483"/>
    </location>
</feature>
<dbReference type="Gene3D" id="1.10.555.10">
    <property type="entry name" value="Rho GTPase activation protein"/>
    <property type="match status" value="1"/>
</dbReference>
<dbReference type="CDD" id="cd00821">
    <property type="entry name" value="PH"/>
    <property type="match status" value="1"/>
</dbReference>
<dbReference type="InterPro" id="IPR001849">
    <property type="entry name" value="PH_domain"/>
</dbReference>
<dbReference type="InterPro" id="IPR011993">
    <property type="entry name" value="PH-like_dom_sf"/>
</dbReference>
<evidence type="ECO:0000313" key="5">
    <source>
        <dbReference type="RefSeq" id="XP_006823646.1"/>
    </source>
</evidence>
<protein>
    <submittedName>
        <fullName evidence="5">Uncharacterized protein LOC102807377</fullName>
    </submittedName>
</protein>
<dbReference type="SUPFAM" id="SSF48350">
    <property type="entry name" value="GTPase activation domain, GAP"/>
    <property type="match status" value="1"/>
</dbReference>
<dbReference type="Proteomes" id="UP000694865">
    <property type="component" value="Unplaced"/>
</dbReference>
<dbReference type="PROSITE" id="PS50003">
    <property type="entry name" value="PH_DOMAIN"/>
    <property type="match status" value="1"/>
</dbReference>
<dbReference type="GeneID" id="102807377"/>
<evidence type="ECO:0000259" key="3">
    <source>
        <dbReference type="PROSITE" id="PS50238"/>
    </source>
</evidence>
<feature type="non-terminal residue" evidence="5">
    <location>
        <position position="1"/>
    </location>
</feature>
<dbReference type="RefSeq" id="XP_006823646.1">
    <property type="nucleotide sequence ID" value="XM_006823583.1"/>
</dbReference>
<keyword evidence="1" id="KW-0343">GTPase activation</keyword>
<dbReference type="SUPFAM" id="SSF50729">
    <property type="entry name" value="PH domain-like"/>
    <property type="match status" value="1"/>
</dbReference>
<dbReference type="PANTHER" id="PTHR45899">
    <property type="entry name" value="RHO GTPASE ACTIVATING PROTEIN AT 15B, ISOFORM C"/>
    <property type="match status" value="1"/>
</dbReference>
<dbReference type="Pfam" id="PF00169">
    <property type="entry name" value="PH"/>
    <property type="match status" value="1"/>
</dbReference>
<evidence type="ECO:0000259" key="2">
    <source>
        <dbReference type="PROSITE" id="PS50003"/>
    </source>
</evidence>
<keyword evidence="4" id="KW-1185">Reference proteome</keyword>
<gene>
    <name evidence="5" type="primary">LOC102807377</name>
</gene>
<feature type="domain" description="Rho-GAP" evidence="3">
    <location>
        <begin position="492"/>
        <end position="582"/>
    </location>
</feature>
<dbReference type="PROSITE" id="PS50238">
    <property type="entry name" value="RHOGAP"/>
    <property type="match status" value="1"/>
</dbReference>
<organism evidence="4 5">
    <name type="scientific">Saccoglossus kowalevskii</name>
    <name type="common">Acorn worm</name>
    <dbReference type="NCBI Taxonomy" id="10224"/>
    <lineage>
        <taxon>Eukaryota</taxon>
        <taxon>Metazoa</taxon>
        <taxon>Hemichordata</taxon>
        <taxon>Enteropneusta</taxon>
        <taxon>Harrimaniidae</taxon>
        <taxon>Saccoglossus</taxon>
    </lineage>
</organism>
<evidence type="ECO:0000313" key="4">
    <source>
        <dbReference type="Proteomes" id="UP000694865"/>
    </source>
</evidence>
<reference evidence="5" key="1">
    <citation type="submission" date="2025-08" db="UniProtKB">
        <authorList>
            <consortium name="RefSeq"/>
        </authorList>
    </citation>
    <scope>IDENTIFICATION</scope>
    <source>
        <tissue evidence="5">Testes</tissue>
    </source>
</reference>
<name>A0ABM0MUF5_SACKO</name>
<dbReference type="InterPro" id="IPR008936">
    <property type="entry name" value="Rho_GTPase_activation_prot"/>
</dbReference>
<dbReference type="InterPro" id="IPR000198">
    <property type="entry name" value="RhoGAP_dom"/>
</dbReference>
<dbReference type="Gene3D" id="2.30.29.30">
    <property type="entry name" value="Pleckstrin-homology domain (PH domain)/Phosphotyrosine-binding domain (PTB)"/>
    <property type="match status" value="1"/>
</dbReference>
<proteinExistence type="predicted"/>